<evidence type="ECO:0000256" key="2">
    <source>
        <dbReference type="ARBA" id="ARBA00022730"/>
    </source>
</evidence>
<dbReference type="GO" id="GO:0006412">
    <property type="term" value="P:translation"/>
    <property type="evidence" value="ECO:0007669"/>
    <property type="project" value="UniProtKB-UniRule"/>
</dbReference>
<protein>
    <recommendedName>
        <fullName evidence="6 7">Small ribosomal subunit protein uS13</fullName>
    </recommendedName>
</protein>
<dbReference type="Proteomes" id="UP000320496">
    <property type="component" value="Chromosome"/>
</dbReference>
<dbReference type="AlphaFoldDB" id="A0A517ZBJ1"/>
<evidence type="ECO:0000256" key="8">
    <source>
        <dbReference type="RuleBase" id="RU003830"/>
    </source>
</evidence>
<evidence type="ECO:0000256" key="5">
    <source>
        <dbReference type="ARBA" id="ARBA00023274"/>
    </source>
</evidence>
<keyword evidence="2 7" id="KW-0699">rRNA-binding</keyword>
<evidence type="ECO:0000256" key="1">
    <source>
        <dbReference type="ARBA" id="ARBA00008080"/>
    </source>
</evidence>
<sequence>MPRVLGVDIPNDKPTYISLQYLHGIGEAKAIEICRRLDLDTHRRARELTDDDIQRINSALDNEYVVEGQLRRQTQENISRLKSIASYRGIRHRRSLPLRGQNTQTNARTRKGSKKTVAGKKGVKDMRH</sequence>
<dbReference type="Pfam" id="PF00416">
    <property type="entry name" value="Ribosomal_S13"/>
    <property type="match status" value="1"/>
</dbReference>
<dbReference type="EMBL" id="CP036275">
    <property type="protein sequence ID" value="QDU39864.1"/>
    <property type="molecule type" value="Genomic_DNA"/>
</dbReference>
<organism evidence="10 11">
    <name type="scientific">Maioricimonas rarisocia</name>
    <dbReference type="NCBI Taxonomy" id="2528026"/>
    <lineage>
        <taxon>Bacteria</taxon>
        <taxon>Pseudomonadati</taxon>
        <taxon>Planctomycetota</taxon>
        <taxon>Planctomycetia</taxon>
        <taxon>Planctomycetales</taxon>
        <taxon>Planctomycetaceae</taxon>
        <taxon>Maioricimonas</taxon>
    </lineage>
</organism>
<keyword evidence="3 7" id="KW-0694">RNA-binding</keyword>
<dbReference type="PANTHER" id="PTHR10871">
    <property type="entry name" value="30S RIBOSOMAL PROTEIN S13/40S RIBOSOMAL PROTEIN S18"/>
    <property type="match status" value="1"/>
</dbReference>
<proteinExistence type="inferred from homology"/>
<evidence type="ECO:0000256" key="6">
    <source>
        <dbReference type="ARBA" id="ARBA00035166"/>
    </source>
</evidence>
<dbReference type="GO" id="GO:0015935">
    <property type="term" value="C:small ribosomal subunit"/>
    <property type="evidence" value="ECO:0007669"/>
    <property type="project" value="TreeGrafter"/>
</dbReference>
<dbReference type="HAMAP" id="MF_01315">
    <property type="entry name" value="Ribosomal_uS13"/>
    <property type="match status" value="1"/>
</dbReference>
<feature type="region of interest" description="Disordered" evidence="9">
    <location>
        <begin position="92"/>
        <end position="128"/>
    </location>
</feature>
<dbReference type="InterPro" id="IPR019980">
    <property type="entry name" value="Ribosomal_uS13_bac-type"/>
</dbReference>
<comment type="function">
    <text evidence="7">Located at the top of the head of the 30S subunit, it contacts several helices of the 16S rRNA. In the 70S ribosome it contacts the 23S rRNA (bridge B1a) and protein L5 of the 50S subunit (bridge B1b), connecting the 2 subunits; these bridges are implicated in subunit movement. Contacts the tRNAs in the A and P-sites.</text>
</comment>
<dbReference type="PANTHER" id="PTHR10871:SF1">
    <property type="entry name" value="SMALL RIBOSOMAL SUBUNIT PROTEIN US13M"/>
    <property type="match status" value="1"/>
</dbReference>
<comment type="subunit">
    <text evidence="7">Part of the 30S ribosomal subunit. Forms a loose heterodimer with protein S19. Forms two bridges to the 50S subunit in the 70S ribosome.</text>
</comment>
<feature type="compositionally biased region" description="Basic residues" evidence="9">
    <location>
        <begin position="108"/>
        <end position="118"/>
    </location>
</feature>
<keyword evidence="5 7" id="KW-0687">Ribonucleoprotein</keyword>
<dbReference type="SUPFAM" id="SSF46946">
    <property type="entry name" value="S13-like H2TH domain"/>
    <property type="match status" value="1"/>
</dbReference>
<keyword evidence="11" id="KW-1185">Reference proteome</keyword>
<keyword evidence="7" id="KW-0820">tRNA-binding</keyword>
<dbReference type="KEGG" id="mri:Mal4_42170"/>
<dbReference type="NCBIfam" id="TIGR03631">
    <property type="entry name" value="uS13_bact"/>
    <property type="match status" value="1"/>
</dbReference>
<dbReference type="OrthoDB" id="9803610at2"/>
<dbReference type="InterPro" id="IPR018269">
    <property type="entry name" value="Ribosomal_uS13_CS"/>
</dbReference>
<dbReference type="Gene3D" id="4.10.910.10">
    <property type="entry name" value="30s ribosomal protein s13, domain 2"/>
    <property type="match status" value="1"/>
</dbReference>
<dbReference type="FunFam" id="1.10.8.50:FF:000001">
    <property type="entry name" value="30S ribosomal protein S13"/>
    <property type="match status" value="1"/>
</dbReference>
<dbReference type="GO" id="GO:0005829">
    <property type="term" value="C:cytosol"/>
    <property type="evidence" value="ECO:0007669"/>
    <property type="project" value="TreeGrafter"/>
</dbReference>
<evidence type="ECO:0000313" key="11">
    <source>
        <dbReference type="Proteomes" id="UP000320496"/>
    </source>
</evidence>
<accession>A0A517ZBJ1</accession>
<evidence type="ECO:0000256" key="4">
    <source>
        <dbReference type="ARBA" id="ARBA00022980"/>
    </source>
</evidence>
<dbReference type="PROSITE" id="PS50159">
    <property type="entry name" value="RIBOSOMAL_S13_2"/>
    <property type="match status" value="1"/>
</dbReference>
<dbReference type="InterPro" id="IPR001892">
    <property type="entry name" value="Ribosomal_uS13"/>
</dbReference>
<dbReference type="GO" id="GO:0000049">
    <property type="term" value="F:tRNA binding"/>
    <property type="evidence" value="ECO:0007669"/>
    <property type="project" value="UniProtKB-UniRule"/>
</dbReference>
<comment type="similarity">
    <text evidence="1 7 8">Belongs to the universal ribosomal protein uS13 family.</text>
</comment>
<evidence type="ECO:0000256" key="9">
    <source>
        <dbReference type="SAM" id="MobiDB-lite"/>
    </source>
</evidence>
<dbReference type="Gene3D" id="1.10.8.50">
    <property type="match status" value="1"/>
</dbReference>
<dbReference type="InterPro" id="IPR010979">
    <property type="entry name" value="Ribosomal_uS13-like_H2TH"/>
</dbReference>
<keyword evidence="4 7" id="KW-0689">Ribosomal protein</keyword>
<evidence type="ECO:0000256" key="7">
    <source>
        <dbReference type="HAMAP-Rule" id="MF_01315"/>
    </source>
</evidence>
<evidence type="ECO:0000313" key="10">
    <source>
        <dbReference type="EMBL" id="QDU39864.1"/>
    </source>
</evidence>
<dbReference type="PIRSF" id="PIRSF002134">
    <property type="entry name" value="Ribosomal_S13"/>
    <property type="match status" value="1"/>
</dbReference>
<dbReference type="GO" id="GO:0019843">
    <property type="term" value="F:rRNA binding"/>
    <property type="evidence" value="ECO:0007669"/>
    <property type="project" value="UniProtKB-UniRule"/>
</dbReference>
<dbReference type="InterPro" id="IPR027437">
    <property type="entry name" value="Rbsml_uS13_C"/>
</dbReference>
<evidence type="ECO:0000256" key="3">
    <source>
        <dbReference type="ARBA" id="ARBA00022884"/>
    </source>
</evidence>
<dbReference type="RefSeq" id="WP_145371004.1">
    <property type="nucleotide sequence ID" value="NZ_CP036275.1"/>
</dbReference>
<name>A0A517ZBJ1_9PLAN</name>
<reference evidence="10 11" key="1">
    <citation type="submission" date="2019-02" db="EMBL/GenBank/DDBJ databases">
        <title>Deep-cultivation of Planctomycetes and their phenomic and genomic characterization uncovers novel biology.</title>
        <authorList>
            <person name="Wiegand S."/>
            <person name="Jogler M."/>
            <person name="Boedeker C."/>
            <person name="Pinto D."/>
            <person name="Vollmers J."/>
            <person name="Rivas-Marin E."/>
            <person name="Kohn T."/>
            <person name="Peeters S.H."/>
            <person name="Heuer A."/>
            <person name="Rast P."/>
            <person name="Oberbeckmann S."/>
            <person name="Bunk B."/>
            <person name="Jeske O."/>
            <person name="Meyerdierks A."/>
            <person name="Storesund J.E."/>
            <person name="Kallscheuer N."/>
            <person name="Luecker S."/>
            <person name="Lage O.M."/>
            <person name="Pohl T."/>
            <person name="Merkel B.J."/>
            <person name="Hornburger P."/>
            <person name="Mueller R.-W."/>
            <person name="Bruemmer F."/>
            <person name="Labrenz M."/>
            <person name="Spormann A.M."/>
            <person name="Op den Camp H."/>
            <person name="Overmann J."/>
            <person name="Amann R."/>
            <person name="Jetten M.S.M."/>
            <person name="Mascher T."/>
            <person name="Medema M.H."/>
            <person name="Devos D.P."/>
            <person name="Kaster A.-K."/>
            <person name="Ovreas L."/>
            <person name="Rohde M."/>
            <person name="Galperin M.Y."/>
            <person name="Jogler C."/>
        </authorList>
    </citation>
    <scope>NUCLEOTIDE SEQUENCE [LARGE SCALE GENOMIC DNA]</scope>
    <source>
        <strain evidence="10 11">Mal4</strain>
    </source>
</reference>
<gene>
    <name evidence="7 10" type="primary">rpsM</name>
    <name evidence="10" type="ORF">Mal4_42170</name>
</gene>
<dbReference type="PROSITE" id="PS00646">
    <property type="entry name" value="RIBOSOMAL_S13_1"/>
    <property type="match status" value="1"/>
</dbReference>
<dbReference type="GO" id="GO:0003735">
    <property type="term" value="F:structural constituent of ribosome"/>
    <property type="evidence" value="ECO:0007669"/>
    <property type="project" value="InterPro"/>
</dbReference>